<dbReference type="Proteomes" id="UP000501600">
    <property type="component" value="Chromosome"/>
</dbReference>
<feature type="transmembrane region" description="Helical" evidence="1">
    <location>
        <begin position="82"/>
        <end position="103"/>
    </location>
</feature>
<keyword evidence="1" id="KW-1133">Transmembrane helix</keyword>
<dbReference type="EMBL" id="CP051217">
    <property type="protein sequence ID" value="QJB69183.1"/>
    <property type="molecule type" value="Genomic_DNA"/>
</dbReference>
<protein>
    <submittedName>
        <fullName evidence="2">Uncharacterized protein</fullName>
    </submittedName>
</protein>
<feature type="transmembrane region" description="Helical" evidence="1">
    <location>
        <begin position="39"/>
        <end position="61"/>
    </location>
</feature>
<proteinExistence type="predicted"/>
<keyword evidence="3" id="KW-1185">Reference proteome</keyword>
<dbReference type="RefSeq" id="WP_168819057.1">
    <property type="nucleotide sequence ID" value="NZ_CP051217.1"/>
</dbReference>
<feature type="transmembrane region" description="Helical" evidence="1">
    <location>
        <begin position="14"/>
        <end position="33"/>
    </location>
</feature>
<dbReference type="KEGG" id="phao:HF685_07750"/>
<organism evidence="2 3">
    <name type="scientific">Parasphingorhabdus halotolerans</name>
    <dbReference type="NCBI Taxonomy" id="2725558"/>
    <lineage>
        <taxon>Bacteria</taxon>
        <taxon>Pseudomonadati</taxon>
        <taxon>Pseudomonadota</taxon>
        <taxon>Alphaproteobacteria</taxon>
        <taxon>Sphingomonadales</taxon>
        <taxon>Sphingomonadaceae</taxon>
        <taxon>Parasphingorhabdus</taxon>
    </lineage>
</organism>
<accession>A0A6H2DMG8</accession>
<evidence type="ECO:0000256" key="1">
    <source>
        <dbReference type="SAM" id="Phobius"/>
    </source>
</evidence>
<keyword evidence="1" id="KW-0812">Transmembrane</keyword>
<keyword evidence="1" id="KW-0472">Membrane</keyword>
<sequence length="174" mass="19655">MSGRQRIIKRLKSYWKLEAGNAFLIPAMMFWFTGGNLGLVSYVAMAPMILLLLIGAAYWHAKWLQLTDASFDIVPHLTIFRRLRTPALVLTITALGWTIYAWLNTSISVGFADRVVASIASGLALAEYVNYYHRQLQHFDNVADFKRLLRGKGFRRSQMAIDLEEVGADQTGKS</sequence>
<dbReference type="AlphaFoldDB" id="A0A6H2DMG8"/>
<evidence type="ECO:0000313" key="2">
    <source>
        <dbReference type="EMBL" id="QJB69183.1"/>
    </source>
</evidence>
<feature type="transmembrane region" description="Helical" evidence="1">
    <location>
        <begin position="115"/>
        <end position="132"/>
    </location>
</feature>
<name>A0A6H2DMG8_9SPHN</name>
<gene>
    <name evidence="2" type="ORF">HF685_07750</name>
</gene>
<reference evidence="2 3" key="1">
    <citation type="submission" date="2020-04" db="EMBL/GenBank/DDBJ databases">
        <title>Genome sequence for Sphingorhabdus sp. strain M1.</title>
        <authorList>
            <person name="Park S.-J."/>
        </authorList>
    </citation>
    <scope>NUCLEOTIDE SEQUENCE [LARGE SCALE GENOMIC DNA]</scope>
    <source>
        <strain evidence="2 3">JK6</strain>
    </source>
</reference>
<evidence type="ECO:0000313" key="3">
    <source>
        <dbReference type="Proteomes" id="UP000501600"/>
    </source>
</evidence>